<dbReference type="SMR" id="A0A3B7MI52"/>
<accession>A0A3B7MI52</accession>
<proteinExistence type="predicted"/>
<dbReference type="AlphaFoldDB" id="A0A3B7MI52"/>
<evidence type="ECO:0000313" key="3">
    <source>
        <dbReference type="Proteomes" id="UP000261812"/>
    </source>
</evidence>
<name>A0A3B7MI52_9CYAN</name>
<feature type="transmembrane region" description="Helical" evidence="1">
    <location>
        <begin position="13"/>
        <end position="35"/>
    </location>
</feature>
<dbReference type="KEGG" id="tsq:D3A95_03730"/>
<dbReference type="EMBL" id="CP032152">
    <property type="protein sequence ID" value="AXY67560.1"/>
    <property type="molecule type" value="Genomic_DNA"/>
</dbReference>
<gene>
    <name evidence="2" type="ORF">D3A95_03730</name>
</gene>
<keyword evidence="1" id="KW-1133">Transmembrane helix</keyword>
<reference evidence="3" key="1">
    <citation type="submission" date="2018-09" db="EMBL/GenBank/DDBJ databases">
        <title>Complete genome sequence of thermophilic cyanobacteria strain Thermosynechococcus elongatus PKUAC-SCTE542.</title>
        <authorList>
            <person name="Liang Y."/>
            <person name="Tang J."/>
            <person name="Daroch M."/>
        </authorList>
    </citation>
    <scope>NUCLEOTIDE SEQUENCE [LARGE SCALE GENOMIC DNA]</scope>
    <source>
        <strain evidence="3">E542</strain>
    </source>
</reference>
<sequence>MSTMATKSAKPTYAFRTFWAVLLLAINFLVAAYYFGILK</sequence>
<keyword evidence="1" id="KW-0812">Transmembrane</keyword>
<evidence type="ECO:0000313" key="2">
    <source>
        <dbReference type="EMBL" id="AXY67560.1"/>
    </source>
</evidence>
<protein>
    <submittedName>
        <fullName evidence="2">Photosystem I protein</fullName>
    </submittedName>
</protein>
<dbReference type="Pfam" id="PF08078">
    <property type="entry name" value="PsaX"/>
    <property type="match status" value="1"/>
</dbReference>
<dbReference type="InterPro" id="IPR036243">
    <property type="entry name" value="PSI_PsaX_sf"/>
</dbReference>
<keyword evidence="1" id="KW-0472">Membrane</keyword>
<dbReference type="SUPFAM" id="SSF81552">
    <property type="entry name" value="Subunit PsaX of photosystem I reaction centre"/>
    <property type="match status" value="1"/>
</dbReference>
<dbReference type="Proteomes" id="UP000261812">
    <property type="component" value="Chromosome"/>
</dbReference>
<evidence type="ECO:0000256" key="1">
    <source>
        <dbReference type="SAM" id="Phobius"/>
    </source>
</evidence>
<dbReference type="InterPro" id="IPR012986">
    <property type="entry name" value="PSI_PsaX"/>
</dbReference>
<organism evidence="2 3">
    <name type="scientific">Thermosynechococcus sichuanensis E542</name>
    <dbReference type="NCBI Taxonomy" id="2016101"/>
    <lineage>
        <taxon>Bacteria</taxon>
        <taxon>Bacillati</taxon>
        <taxon>Cyanobacteriota</taxon>
        <taxon>Cyanophyceae</taxon>
        <taxon>Acaryochloridales</taxon>
        <taxon>Thermosynechococcaceae</taxon>
        <taxon>Thermosynechococcus</taxon>
        <taxon>Thermosynechococcus sichuanensis</taxon>
    </lineage>
</organism>
<keyword evidence="3" id="KW-1185">Reference proteome</keyword>